<comment type="similarity">
    <text evidence="2">Belongs to the protease PrsW family.</text>
</comment>
<dbReference type="InterPro" id="IPR026898">
    <property type="entry name" value="PrsW"/>
</dbReference>
<dbReference type="STRING" id="1424294.Gferi_23280"/>
<sequence>MTRLFIIAVAPGIALALAMYLTDRYDREPIHLLVKVFVFGCLSVIPTAIVERFLLSFNIFTGVLGAAYTAFIVAGFTEEYFKRAVVLKTAYYHRAFNEKLDGIVYAVFSALGFATIENIMYVVFRFTANPQVGLFRGILSVPAHMLFGVTMGYYLSLSRFVRNEEFRKVYLRRSLIIPMILHGTFNFILMAQIPILMVLFIPFVIYLWMVNLRKLDEYAEESKRTYETMNLPLYDDLDKR</sequence>
<evidence type="ECO:0000313" key="11">
    <source>
        <dbReference type="EMBL" id="AOT72207.1"/>
    </source>
</evidence>
<dbReference type="RefSeq" id="WP_069980522.1">
    <property type="nucleotide sequence ID" value="NZ_CP017269.1"/>
</dbReference>
<name>A0A1D8GMX1_9FIRM</name>
<dbReference type="OrthoDB" id="5504276at2"/>
<feature type="transmembrane region" description="Helical" evidence="10">
    <location>
        <begin position="102"/>
        <end position="122"/>
    </location>
</feature>
<keyword evidence="6 10" id="KW-0812">Transmembrane</keyword>
<dbReference type="GO" id="GO:0005886">
    <property type="term" value="C:plasma membrane"/>
    <property type="evidence" value="ECO:0007669"/>
    <property type="project" value="UniProtKB-SubCell"/>
</dbReference>
<feature type="transmembrane region" description="Helical" evidence="10">
    <location>
        <begin position="57"/>
        <end position="77"/>
    </location>
</feature>
<dbReference type="Pfam" id="PF13367">
    <property type="entry name" value="PrsW-protease"/>
    <property type="match status" value="1"/>
</dbReference>
<keyword evidence="5" id="KW-0645">Protease</keyword>
<evidence type="ECO:0000256" key="7">
    <source>
        <dbReference type="ARBA" id="ARBA00022801"/>
    </source>
</evidence>
<evidence type="ECO:0000256" key="9">
    <source>
        <dbReference type="ARBA" id="ARBA00023136"/>
    </source>
</evidence>
<gene>
    <name evidence="11" type="ORF">Gferi_23280</name>
</gene>
<dbReference type="InterPro" id="IPR023596">
    <property type="entry name" value="Peptidase_PrsW_arch/bac"/>
</dbReference>
<dbReference type="KEGG" id="gfe:Gferi_23280"/>
<evidence type="ECO:0000256" key="4">
    <source>
        <dbReference type="ARBA" id="ARBA00022475"/>
    </source>
</evidence>
<protein>
    <recommendedName>
        <fullName evidence="3">Protease PrsW</fullName>
    </recommendedName>
</protein>
<dbReference type="EMBL" id="CP017269">
    <property type="protein sequence ID" value="AOT72207.1"/>
    <property type="molecule type" value="Genomic_DNA"/>
</dbReference>
<feature type="transmembrane region" description="Helical" evidence="10">
    <location>
        <begin position="175"/>
        <end position="208"/>
    </location>
</feature>
<feature type="transmembrane region" description="Helical" evidence="10">
    <location>
        <begin position="32"/>
        <end position="50"/>
    </location>
</feature>
<dbReference type="GO" id="GO:0006508">
    <property type="term" value="P:proteolysis"/>
    <property type="evidence" value="ECO:0007669"/>
    <property type="project" value="UniProtKB-KW"/>
</dbReference>
<evidence type="ECO:0000256" key="2">
    <source>
        <dbReference type="ARBA" id="ARBA00009165"/>
    </source>
</evidence>
<dbReference type="GO" id="GO:0008233">
    <property type="term" value="F:peptidase activity"/>
    <property type="evidence" value="ECO:0007669"/>
    <property type="project" value="UniProtKB-KW"/>
</dbReference>
<evidence type="ECO:0000256" key="1">
    <source>
        <dbReference type="ARBA" id="ARBA00004651"/>
    </source>
</evidence>
<evidence type="ECO:0000313" key="12">
    <source>
        <dbReference type="Proteomes" id="UP000095743"/>
    </source>
</evidence>
<keyword evidence="12" id="KW-1185">Reference proteome</keyword>
<evidence type="ECO:0000256" key="3">
    <source>
        <dbReference type="ARBA" id="ARBA00018997"/>
    </source>
</evidence>
<evidence type="ECO:0000256" key="10">
    <source>
        <dbReference type="SAM" id="Phobius"/>
    </source>
</evidence>
<dbReference type="PANTHER" id="PTHR36844:SF1">
    <property type="entry name" value="PROTEASE PRSW"/>
    <property type="match status" value="1"/>
</dbReference>
<dbReference type="Proteomes" id="UP000095743">
    <property type="component" value="Chromosome"/>
</dbReference>
<keyword evidence="9 10" id="KW-0472">Membrane</keyword>
<dbReference type="PIRSF" id="PIRSF016933">
    <property type="entry name" value="PrsW"/>
    <property type="match status" value="1"/>
</dbReference>
<keyword evidence="7" id="KW-0378">Hydrolase</keyword>
<feature type="transmembrane region" description="Helical" evidence="10">
    <location>
        <begin position="134"/>
        <end position="155"/>
    </location>
</feature>
<dbReference type="AlphaFoldDB" id="A0A1D8GMX1"/>
<reference evidence="11 12" key="1">
    <citation type="submission" date="2016-09" db="EMBL/GenBank/DDBJ databases">
        <title>Genomic analysis reveals versatility of anaerobic energy metabolism of Geosporobacter ferrireducens IRF9 of phylum Firmicutes.</title>
        <authorList>
            <person name="Kim S.-J."/>
        </authorList>
    </citation>
    <scope>NUCLEOTIDE SEQUENCE [LARGE SCALE GENOMIC DNA]</scope>
    <source>
        <strain evidence="11 12">IRF9</strain>
    </source>
</reference>
<dbReference type="PANTHER" id="PTHR36844">
    <property type="entry name" value="PROTEASE PRSW"/>
    <property type="match status" value="1"/>
</dbReference>
<evidence type="ECO:0000256" key="8">
    <source>
        <dbReference type="ARBA" id="ARBA00022989"/>
    </source>
</evidence>
<keyword evidence="8 10" id="KW-1133">Transmembrane helix</keyword>
<evidence type="ECO:0000256" key="6">
    <source>
        <dbReference type="ARBA" id="ARBA00022692"/>
    </source>
</evidence>
<organism evidence="11 12">
    <name type="scientific">Geosporobacter ferrireducens</name>
    <dbReference type="NCBI Taxonomy" id="1424294"/>
    <lineage>
        <taxon>Bacteria</taxon>
        <taxon>Bacillati</taxon>
        <taxon>Bacillota</taxon>
        <taxon>Clostridia</taxon>
        <taxon>Peptostreptococcales</taxon>
        <taxon>Thermotaleaceae</taxon>
        <taxon>Geosporobacter</taxon>
    </lineage>
</organism>
<keyword evidence="4" id="KW-1003">Cell membrane</keyword>
<accession>A0A1D8GMX1</accession>
<evidence type="ECO:0000256" key="5">
    <source>
        <dbReference type="ARBA" id="ARBA00022670"/>
    </source>
</evidence>
<proteinExistence type="inferred from homology"/>
<comment type="subcellular location">
    <subcellularLocation>
        <location evidence="1">Cell membrane</location>
        <topology evidence="1">Multi-pass membrane protein</topology>
    </subcellularLocation>
</comment>